<dbReference type="PANTHER" id="PTHR40277">
    <property type="entry name" value="BLL5419 PROTEIN"/>
    <property type="match status" value="1"/>
</dbReference>
<keyword evidence="4 6" id="KW-1133">Transmembrane helix</keyword>
<proteinExistence type="predicted"/>
<dbReference type="EMBL" id="PCUC01000117">
    <property type="protein sequence ID" value="PIQ06255.1"/>
    <property type="molecule type" value="Genomic_DNA"/>
</dbReference>
<feature type="non-terminal residue" evidence="7">
    <location>
        <position position="334"/>
    </location>
</feature>
<evidence type="ECO:0000313" key="8">
    <source>
        <dbReference type="Proteomes" id="UP000230778"/>
    </source>
</evidence>
<evidence type="ECO:0000256" key="6">
    <source>
        <dbReference type="SAM" id="Phobius"/>
    </source>
</evidence>
<evidence type="ECO:0000313" key="7">
    <source>
        <dbReference type="EMBL" id="PIQ06255.1"/>
    </source>
</evidence>
<evidence type="ECO:0000256" key="5">
    <source>
        <dbReference type="ARBA" id="ARBA00023136"/>
    </source>
</evidence>
<feature type="transmembrane region" description="Helical" evidence="6">
    <location>
        <begin position="159"/>
        <end position="179"/>
    </location>
</feature>
<feature type="transmembrane region" description="Helical" evidence="6">
    <location>
        <begin position="86"/>
        <end position="110"/>
    </location>
</feature>
<evidence type="ECO:0000256" key="1">
    <source>
        <dbReference type="ARBA" id="ARBA00004651"/>
    </source>
</evidence>
<dbReference type="Pfam" id="PF03706">
    <property type="entry name" value="LPG_synthase_TM"/>
    <property type="match status" value="1"/>
</dbReference>
<reference evidence="7 8" key="1">
    <citation type="submission" date="2017-09" db="EMBL/GenBank/DDBJ databases">
        <title>Depth-based differentiation of microbial function through sediment-hosted aquifers and enrichment of novel symbionts in the deep terrestrial subsurface.</title>
        <authorList>
            <person name="Probst A.J."/>
            <person name="Ladd B."/>
            <person name="Jarett J.K."/>
            <person name="Geller-Mcgrath D.E."/>
            <person name="Sieber C.M."/>
            <person name="Emerson J.B."/>
            <person name="Anantharaman K."/>
            <person name="Thomas B.C."/>
            <person name="Malmstrom R."/>
            <person name="Stieglmeier M."/>
            <person name="Klingl A."/>
            <person name="Woyke T."/>
            <person name="Ryan C.M."/>
            <person name="Banfield J.F."/>
        </authorList>
    </citation>
    <scope>NUCLEOTIDE SEQUENCE [LARGE SCALE GENOMIC DNA]</scope>
    <source>
        <strain evidence="7">CG18_big_fil_WC_8_21_14_2_50_37_10</strain>
    </source>
</reference>
<sequence length="334" mass="37778">MGYNLYMKKFLLLLVSFLIGIGIFIWVGKAVGWQEIKRAFLVFTGWQGLVIFGLTLLTVLIGNWKWREILKGENVTVSFRGLLSPYLAGFSLMFLAPILLWAGEIFRGYILKEKNQIPWSKGMASVFIDRVTEWTANLIVIFFGVLFFLYTIGLPPIKLLIIFGSIFLFFAGGISCFYLKTFKRESMASYFLRIFGLERFNHANSILDIEKEIFNFFKPKKLAMWRAFSLSFLRTLVMYSRVWFLIIFLGKEISTLSALSILGFTYLAVMIPIPTALGSHEAIQTFAFGSLGLGASTATAFTMIVRGAELIIALTGVAILFQIGIILLKEALFK</sequence>
<dbReference type="InterPro" id="IPR022791">
    <property type="entry name" value="L-PG_synthase/AglD"/>
</dbReference>
<dbReference type="NCBIfam" id="TIGR00374">
    <property type="entry name" value="flippase-like domain"/>
    <property type="match status" value="1"/>
</dbReference>
<protein>
    <recommendedName>
        <fullName evidence="9">TIGR00374 family protein</fullName>
    </recommendedName>
</protein>
<feature type="transmembrane region" description="Helical" evidence="6">
    <location>
        <begin position="6"/>
        <end position="27"/>
    </location>
</feature>
<accession>A0A2H0FHZ0</accession>
<feature type="transmembrane region" description="Helical" evidence="6">
    <location>
        <begin position="227"/>
        <end position="249"/>
    </location>
</feature>
<feature type="transmembrane region" description="Helical" evidence="6">
    <location>
        <begin position="285"/>
        <end position="304"/>
    </location>
</feature>
<evidence type="ECO:0008006" key="9">
    <source>
        <dbReference type="Google" id="ProtNLM"/>
    </source>
</evidence>
<organism evidence="7 8">
    <name type="scientific">Candidatus Nealsonbacteria bacterium CG18_big_fil_WC_8_21_14_2_50_37_10</name>
    <dbReference type="NCBI Taxonomy" id="1974717"/>
    <lineage>
        <taxon>Bacteria</taxon>
        <taxon>Candidatus Nealsoniibacteriota</taxon>
    </lineage>
</organism>
<dbReference type="Proteomes" id="UP000230778">
    <property type="component" value="Unassembled WGS sequence"/>
</dbReference>
<gene>
    <name evidence="7" type="ORF">COW72_02155</name>
</gene>
<evidence type="ECO:0000256" key="3">
    <source>
        <dbReference type="ARBA" id="ARBA00022692"/>
    </source>
</evidence>
<name>A0A2H0FHZ0_9BACT</name>
<evidence type="ECO:0000256" key="2">
    <source>
        <dbReference type="ARBA" id="ARBA00022475"/>
    </source>
</evidence>
<keyword evidence="3 6" id="KW-0812">Transmembrane</keyword>
<keyword evidence="5 6" id="KW-0472">Membrane</keyword>
<comment type="subcellular location">
    <subcellularLocation>
        <location evidence="1">Cell membrane</location>
        <topology evidence="1">Multi-pass membrane protein</topology>
    </subcellularLocation>
</comment>
<dbReference type="PANTHER" id="PTHR40277:SF1">
    <property type="entry name" value="BLL5419 PROTEIN"/>
    <property type="match status" value="1"/>
</dbReference>
<dbReference type="AlphaFoldDB" id="A0A2H0FHZ0"/>
<feature type="transmembrane region" description="Helical" evidence="6">
    <location>
        <begin position="131"/>
        <end position="153"/>
    </location>
</feature>
<feature type="transmembrane region" description="Helical" evidence="6">
    <location>
        <begin position="310"/>
        <end position="328"/>
    </location>
</feature>
<dbReference type="GO" id="GO:0005886">
    <property type="term" value="C:plasma membrane"/>
    <property type="evidence" value="ECO:0007669"/>
    <property type="project" value="UniProtKB-SubCell"/>
</dbReference>
<keyword evidence="2" id="KW-1003">Cell membrane</keyword>
<feature type="transmembrane region" description="Helical" evidence="6">
    <location>
        <begin position="39"/>
        <end position="66"/>
    </location>
</feature>
<comment type="caution">
    <text evidence="7">The sequence shown here is derived from an EMBL/GenBank/DDBJ whole genome shotgun (WGS) entry which is preliminary data.</text>
</comment>
<feature type="transmembrane region" description="Helical" evidence="6">
    <location>
        <begin position="255"/>
        <end position="273"/>
    </location>
</feature>
<evidence type="ECO:0000256" key="4">
    <source>
        <dbReference type="ARBA" id="ARBA00022989"/>
    </source>
</evidence>